<evidence type="ECO:0000256" key="4">
    <source>
        <dbReference type="ARBA" id="ARBA00022694"/>
    </source>
</evidence>
<dbReference type="GO" id="GO:1990481">
    <property type="term" value="P:mRNA pseudouridine synthesis"/>
    <property type="evidence" value="ECO:0007669"/>
    <property type="project" value="TreeGrafter"/>
</dbReference>
<dbReference type="InterPro" id="IPR002501">
    <property type="entry name" value="PsdUridine_synth_N"/>
</dbReference>
<comment type="catalytic activity">
    <reaction evidence="1">
        <text>uridine(55) in tRNA = pseudouridine(55) in tRNA</text>
        <dbReference type="Rhea" id="RHEA:42532"/>
        <dbReference type="Rhea" id="RHEA-COMP:10101"/>
        <dbReference type="Rhea" id="RHEA-COMP:10102"/>
        <dbReference type="ChEBI" id="CHEBI:65314"/>
        <dbReference type="ChEBI" id="CHEBI:65315"/>
        <dbReference type="EC" id="5.4.99.25"/>
    </reaction>
</comment>
<dbReference type="Proteomes" id="UP000464658">
    <property type="component" value="Chromosome"/>
</dbReference>
<dbReference type="PANTHER" id="PTHR13767">
    <property type="entry name" value="TRNA-PSEUDOURIDINE SYNTHASE"/>
    <property type="match status" value="1"/>
</dbReference>
<evidence type="ECO:0000259" key="6">
    <source>
        <dbReference type="Pfam" id="PF01509"/>
    </source>
</evidence>
<evidence type="ECO:0000256" key="5">
    <source>
        <dbReference type="ARBA" id="ARBA00023235"/>
    </source>
</evidence>
<dbReference type="Gene3D" id="3.30.2350.10">
    <property type="entry name" value="Pseudouridine synthase"/>
    <property type="match status" value="1"/>
</dbReference>
<evidence type="ECO:0000256" key="1">
    <source>
        <dbReference type="ARBA" id="ARBA00000385"/>
    </source>
</evidence>
<dbReference type="GO" id="GO:0006400">
    <property type="term" value="P:tRNA modification"/>
    <property type="evidence" value="ECO:0007669"/>
    <property type="project" value="TreeGrafter"/>
</dbReference>
<dbReference type="InterPro" id="IPR014780">
    <property type="entry name" value="tRNA_psdUridine_synth_TruB"/>
</dbReference>
<dbReference type="AlphaFoldDB" id="A0A5S9MBZ3"/>
<organism evidence="7 8">
    <name type="scientific">Bacillus safensis</name>
    <dbReference type="NCBI Taxonomy" id="561879"/>
    <lineage>
        <taxon>Bacteria</taxon>
        <taxon>Bacillati</taxon>
        <taxon>Bacillota</taxon>
        <taxon>Bacilli</taxon>
        <taxon>Bacillales</taxon>
        <taxon>Bacillaceae</taxon>
        <taxon>Bacillus</taxon>
    </lineage>
</organism>
<comment type="similarity">
    <text evidence="2">Belongs to the pseudouridine synthase TruB family. Type 1 subfamily.</text>
</comment>
<dbReference type="Pfam" id="PF01509">
    <property type="entry name" value="TruB_N"/>
    <property type="match status" value="1"/>
</dbReference>
<dbReference type="EMBL" id="AP021906">
    <property type="protein sequence ID" value="BBP89459.1"/>
    <property type="molecule type" value="Genomic_DNA"/>
</dbReference>
<accession>A0A5S9MBZ3</accession>
<feature type="domain" description="Pseudouridine synthase II N-terminal" evidence="6">
    <location>
        <begin position="24"/>
        <end position="98"/>
    </location>
</feature>
<evidence type="ECO:0000256" key="3">
    <source>
        <dbReference type="ARBA" id="ARBA00012787"/>
    </source>
</evidence>
<keyword evidence="5" id="KW-0413">Isomerase</keyword>
<evidence type="ECO:0000313" key="7">
    <source>
        <dbReference type="EMBL" id="BBP89459.1"/>
    </source>
</evidence>
<dbReference type="InterPro" id="IPR020103">
    <property type="entry name" value="PsdUridine_synth_cat_dom_sf"/>
</dbReference>
<sequence length="105" mass="12024">MINGVLLLHKERGMTSHDCVFKVRKIFTQKKVGHTGTLDPEVSGVLPICIGRATKIVEYLTDKSKTYDAEITIGFSTTTEDQTGEIVEEKKRWKNRSQKKKLMRR</sequence>
<name>A0A5S9MBZ3_BACIA</name>
<gene>
    <name evidence="7" type="ORF">BsIDN1_30770</name>
</gene>
<proteinExistence type="inferred from homology"/>
<reference evidence="7 8" key="1">
    <citation type="submission" date="2019-12" db="EMBL/GenBank/DDBJ databases">
        <title>Full genome sequence of a Bacillus safensis strain isolated from commercially available natto in Indonesia.</title>
        <authorList>
            <person name="Yoshida M."/>
            <person name="Uomi M."/>
            <person name="Waturangi D."/>
            <person name="Ekaputri J.J."/>
            <person name="Setiamarga D.H.E."/>
        </authorList>
    </citation>
    <scope>NUCLEOTIDE SEQUENCE [LARGE SCALE GENOMIC DNA]</scope>
    <source>
        <strain evidence="7 8">IDN1</strain>
    </source>
</reference>
<dbReference type="SUPFAM" id="SSF55120">
    <property type="entry name" value="Pseudouridine synthase"/>
    <property type="match status" value="1"/>
</dbReference>
<dbReference type="GO" id="GO:0160148">
    <property type="term" value="F:tRNA pseudouridine(55) synthase activity"/>
    <property type="evidence" value="ECO:0007669"/>
    <property type="project" value="UniProtKB-EC"/>
</dbReference>
<dbReference type="EC" id="5.4.99.25" evidence="3"/>
<dbReference type="PANTHER" id="PTHR13767:SF2">
    <property type="entry name" value="PSEUDOURIDYLATE SYNTHASE TRUB1"/>
    <property type="match status" value="1"/>
</dbReference>
<evidence type="ECO:0000313" key="8">
    <source>
        <dbReference type="Proteomes" id="UP000464658"/>
    </source>
</evidence>
<dbReference type="GO" id="GO:0003723">
    <property type="term" value="F:RNA binding"/>
    <property type="evidence" value="ECO:0007669"/>
    <property type="project" value="InterPro"/>
</dbReference>
<keyword evidence="4" id="KW-0819">tRNA processing</keyword>
<evidence type="ECO:0000256" key="2">
    <source>
        <dbReference type="ARBA" id="ARBA00005642"/>
    </source>
</evidence>
<protein>
    <recommendedName>
        <fullName evidence="3">tRNA pseudouridine(55) synthase</fullName>
        <ecNumber evidence="3">5.4.99.25</ecNumber>
    </recommendedName>
</protein>